<dbReference type="Proteomes" id="UP000501690">
    <property type="component" value="Linkage Group LG4"/>
</dbReference>
<keyword evidence="3" id="KW-1185">Reference proteome</keyword>
<sequence length="227" mass="24389">MASTVSLVASTMTIVGGVQERCGVVARSMISDLREDTQAPTRSSMGNTVNSYGISNCRRDMVGNVDNEGWLGIGEGWLDNSPSSLGSLKETKKKPRARRKSKGKNRSSCGWWQGGDIDDDETRGDEEESKSATRAKSHRPAAAHCRRSLPPLLPSPPPPPPPSPELQFRPTTRRFCSSRPGDSNAAEIAAIGALTRLHAPPQAPAAATSPPRMTARRRSFSAPINFA</sequence>
<accession>A0A4D6LR49</accession>
<name>A0A4D6LR49_VIGUN</name>
<feature type="region of interest" description="Disordered" evidence="1">
    <location>
        <begin position="81"/>
        <end position="183"/>
    </location>
</feature>
<dbReference type="AlphaFoldDB" id="A0A4D6LR49"/>
<evidence type="ECO:0000256" key="1">
    <source>
        <dbReference type="SAM" id="MobiDB-lite"/>
    </source>
</evidence>
<organism evidence="2 3">
    <name type="scientific">Vigna unguiculata</name>
    <name type="common">Cowpea</name>
    <dbReference type="NCBI Taxonomy" id="3917"/>
    <lineage>
        <taxon>Eukaryota</taxon>
        <taxon>Viridiplantae</taxon>
        <taxon>Streptophyta</taxon>
        <taxon>Embryophyta</taxon>
        <taxon>Tracheophyta</taxon>
        <taxon>Spermatophyta</taxon>
        <taxon>Magnoliopsida</taxon>
        <taxon>eudicotyledons</taxon>
        <taxon>Gunneridae</taxon>
        <taxon>Pentapetalae</taxon>
        <taxon>rosids</taxon>
        <taxon>fabids</taxon>
        <taxon>Fabales</taxon>
        <taxon>Fabaceae</taxon>
        <taxon>Papilionoideae</taxon>
        <taxon>50 kb inversion clade</taxon>
        <taxon>NPAAA clade</taxon>
        <taxon>indigoferoid/millettioid clade</taxon>
        <taxon>Phaseoleae</taxon>
        <taxon>Vigna</taxon>
    </lineage>
</organism>
<proteinExistence type="predicted"/>
<feature type="compositionally biased region" description="Basic residues" evidence="1">
    <location>
        <begin position="133"/>
        <end position="147"/>
    </location>
</feature>
<feature type="compositionally biased region" description="Pro residues" evidence="1">
    <location>
        <begin position="151"/>
        <end position="164"/>
    </location>
</feature>
<gene>
    <name evidence="2" type="ORF">DEO72_LG4g1915</name>
</gene>
<feature type="region of interest" description="Disordered" evidence="1">
    <location>
        <begin position="197"/>
        <end position="227"/>
    </location>
</feature>
<feature type="compositionally biased region" description="Acidic residues" evidence="1">
    <location>
        <begin position="116"/>
        <end position="128"/>
    </location>
</feature>
<dbReference type="EMBL" id="CP039348">
    <property type="protein sequence ID" value="QCD90953.1"/>
    <property type="molecule type" value="Genomic_DNA"/>
</dbReference>
<evidence type="ECO:0000313" key="3">
    <source>
        <dbReference type="Proteomes" id="UP000501690"/>
    </source>
</evidence>
<reference evidence="2 3" key="1">
    <citation type="submission" date="2019-04" db="EMBL/GenBank/DDBJ databases">
        <title>An improved genome assembly and genetic linkage map for asparagus bean, Vigna unguiculata ssp. sesquipedialis.</title>
        <authorList>
            <person name="Xia Q."/>
            <person name="Zhang R."/>
            <person name="Dong Y."/>
        </authorList>
    </citation>
    <scope>NUCLEOTIDE SEQUENCE [LARGE SCALE GENOMIC DNA]</scope>
    <source>
        <tissue evidence="2">Leaf</tissue>
    </source>
</reference>
<protein>
    <submittedName>
        <fullName evidence="2">Uncharacterized protein</fullName>
    </submittedName>
</protein>
<feature type="compositionally biased region" description="Basic residues" evidence="1">
    <location>
        <begin position="91"/>
        <end position="105"/>
    </location>
</feature>
<evidence type="ECO:0000313" key="2">
    <source>
        <dbReference type="EMBL" id="QCD90953.1"/>
    </source>
</evidence>